<reference evidence="3" key="1">
    <citation type="submission" date="2020-11" db="EMBL/GenBank/DDBJ databases">
        <authorList>
            <person name="Tran Van P."/>
        </authorList>
    </citation>
    <scope>NUCLEOTIDE SEQUENCE</scope>
</reference>
<protein>
    <recommendedName>
        <fullName evidence="2">SAM domain-containing protein</fullName>
    </recommendedName>
</protein>
<dbReference type="InterPro" id="IPR013761">
    <property type="entry name" value="SAM/pointed_sf"/>
</dbReference>
<feature type="domain" description="SAM" evidence="2">
    <location>
        <begin position="128"/>
        <end position="177"/>
    </location>
</feature>
<sequence>MMTNNVVTCRSVVTGGSVLMTTNTVVTYRSVVTGGSVLMTTKTVVSTESVLMTTNTVVTYRSAVTGESVLMTAVKCGRVEVVKLLLDHGADPTFISKDGKTVLSIAETVGNIELVNCLWDAVFEKCVELSKFLDFLDLRKYYPVFLSYRLDMKQLLILSDEDLKHIGLRFATSQKEIGHFMNWANFCLFRELTSSLVHFTANTHLVHKLGSACAAQSDELLPGP</sequence>
<organism evidence="3">
    <name type="scientific">Timema cristinae</name>
    <name type="common">Walking stick</name>
    <dbReference type="NCBI Taxonomy" id="61476"/>
    <lineage>
        <taxon>Eukaryota</taxon>
        <taxon>Metazoa</taxon>
        <taxon>Ecdysozoa</taxon>
        <taxon>Arthropoda</taxon>
        <taxon>Hexapoda</taxon>
        <taxon>Insecta</taxon>
        <taxon>Pterygota</taxon>
        <taxon>Neoptera</taxon>
        <taxon>Polyneoptera</taxon>
        <taxon>Phasmatodea</taxon>
        <taxon>Timematodea</taxon>
        <taxon>Timematoidea</taxon>
        <taxon>Timematidae</taxon>
        <taxon>Timema</taxon>
    </lineage>
</organism>
<dbReference type="InterPro" id="IPR001660">
    <property type="entry name" value="SAM"/>
</dbReference>
<dbReference type="InterPro" id="IPR002110">
    <property type="entry name" value="Ankyrin_rpt"/>
</dbReference>
<dbReference type="Gene3D" id="1.25.40.20">
    <property type="entry name" value="Ankyrin repeat-containing domain"/>
    <property type="match status" value="1"/>
</dbReference>
<evidence type="ECO:0000256" key="1">
    <source>
        <dbReference type="PROSITE-ProRule" id="PRU00023"/>
    </source>
</evidence>
<proteinExistence type="predicted"/>
<gene>
    <name evidence="3" type="ORF">TCEB3V08_LOCUS9114</name>
</gene>
<evidence type="ECO:0000259" key="2">
    <source>
        <dbReference type="PROSITE" id="PS50105"/>
    </source>
</evidence>
<accession>A0A7R9D5K9</accession>
<dbReference type="Gene3D" id="1.10.150.50">
    <property type="entry name" value="Transcription Factor, Ets-1"/>
    <property type="match status" value="1"/>
</dbReference>
<dbReference type="SMART" id="SM00248">
    <property type="entry name" value="ANK"/>
    <property type="match status" value="2"/>
</dbReference>
<dbReference type="Pfam" id="PF12796">
    <property type="entry name" value="Ank_2"/>
    <property type="match status" value="1"/>
</dbReference>
<dbReference type="PROSITE" id="PS50088">
    <property type="entry name" value="ANK_REPEAT"/>
    <property type="match status" value="1"/>
</dbReference>
<dbReference type="PROSITE" id="PS50297">
    <property type="entry name" value="ANK_REP_REGION"/>
    <property type="match status" value="1"/>
</dbReference>
<name>A0A7R9D5K9_TIMCR</name>
<keyword evidence="1" id="KW-0040">ANK repeat</keyword>
<evidence type="ECO:0000313" key="3">
    <source>
        <dbReference type="EMBL" id="CAD7407624.1"/>
    </source>
</evidence>
<dbReference type="PROSITE" id="PS50105">
    <property type="entry name" value="SAM_DOMAIN"/>
    <property type="match status" value="1"/>
</dbReference>
<dbReference type="SUPFAM" id="SSF48403">
    <property type="entry name" value="Ankyrin repeat"/>
    <property type="match status" value="1"/>
</dbReference>
<feature type="repeat" description="ANK" evidence="1">
    <location>
        <begin position="65"/>
        <end position="97"/>
    </location>
</feature>
<dbReference type="SUPFAM" id="SSF47769">
    <property type="entry name" value="SAM/Pointed domain"/>
    <property type="match status" value="1"/>
</dbReference>
<dbReference type="InterPro" id="IPR036770">
    <property type="entry name" value="Ankyrin_rpt-contain_sf"/>
</dbReference>
<dbReference type="AlphaFoldDB" id="A0A7R9D5K9"/>
<dbReference type="EMBL" id="OC320248">
    <property type="protein sequence ID" value="CAD7407624.1"/>
    <property type="molecule type" value="Genomic_DNA"/>
</dbReference>